<dbReference type="RefSeq" id="WP_184595127.1">
    <property type="nucleotide sequence ID" value="NZ_BMUP01000002.1"/>
</dbReference>
<dbReference type="EMBL" id="JACHXE010000005">
    <property type="protein sequence ID" value="MBB3078487.1"/>
    <property type="molecule type" value="Genomic_DNA"/>
</dbReference>
<feature type="region of interest" description="Disordered" evidence="1">
    <location>
        <begin position="144"/>
        <end position="189"/>
    </location>
</feature>
<feature type="chain" id="PRO_5031522978" description="DUF11 domain-containing protein" evidence="2">
    <location>
        <begin position="30"/>
        <end position="460"/>
    </location>
</feature>
<evidence type="ECO:0000313" key="3">
    <source>
        <dbReference type="EMBL" id="MBB3078487.1"/>
    </source>
</evidence>
<name>A0A7W4ZTM3_9ACTN</name>
<gene>
    <name evidence="3" type="ORF">FHS41_005018</name>
</gene>
<evidence type="ECO:0008006" key="5">
    <source>
        <dbReference type="Google" id="ProtNLM"/>
    </source>
</evidence>
<evidence type="ECO:0000256" key="2">
    <source>
        <dbReference type="SAM" id="SignalP"/>
    </source>
</evidence>
<dbReference type="AlphaFoldDB" id="A0A7W4ZTM3"/>
<feature type="signal peptide" evidence="2">
    <location>
        <begin position="1"/>
        <end position="29"/>
    </location>
</feature>
<keyword evidence="2" id="KW-0732">Signal</keyword>
<keyword evidence="4" id="KW-1185">Reference proteome</keyword>
<proteinExistence type="predicted"/>
<accession>A0A7W4ZTM3</accession>
<organism evidence="3 4">
    <name type="scientific">Streptomyces violarus</name>
    <dbReference type="NCBI Taxonomy" id="67380"/>
    <lineage>
        <taxon>Bacteria</taxon>
        <taxon>Bacillati</taxon>
        <taxon>Actinomycetota</taxon>
        <taxon>Actinomycetes</taxon>
        <taxon>Kitasatosporales</taxon>
        <taxon>Streptomycetaceae</taxon>
        <taxon>Streptomyces</taxon>
    </lineage>
</organism>
<feature type="compositionally biased region" description="Polar residues" evidence="1">
    <location>
        <begin position="179"/>
        <end position="189"/>
    </location>
</feature>
<comment type="caution">
    <text evidence="3">The sequence shown here is derived from an EMBL/GenBank/DDBJ whole genome shotgun (WGS) entry which is preliminary data.</text>
</comment>
<sequence>MKDPHRLLGATLVSCALAATGAGAVPAYAMENELWISAPYETVLPGADANGDARARTLAVQVSRDVADGSLPAGQLTVDVSQIASFARVSWPANCAPESEVEAVCAVPEMPAGTDSVPAATFELRALPGADVSASGYVRYSATAGEATSHPGETRVGVGNGPDLGLSQADHQRDLRPGSRTSVRATLSNSGNRTAERTLLWLNASYGLRFTERHANCEYREHETGTSALCVLDEAVAPGQQYTLTTGLGVGRKAMYERFDHSVHPYSDEALAEMRGEWTWSRGTGPELDPLPVATAGATVTDPDIDPQDNYGTVILDALNTADLKLTGSRVSGGAGETVTARVTVHNRGPAWVASLGVGASVATVRFRAPEGTTAVNLPEERCWSLPEEPEGAADTTHFCRTPIHLHDKASYTFEIPLRIDRVVRGARTTVETLNDDPELSIRKFDPNLRNNKAEIVVNR</sequence>
<protein>
    <recommendedName>
        <fullName evidence="5">DUF11 domain-containing protein</fullName>
    </recommendedName>
</protein>
<evidence type="ECO:0000313" key="4">
    <source>
        <dbReference type="Proteomes" id="UP000572907"/>
    </source>
</evidence>
<evidence type="ECO:0000256" key="1">
    <source>
        <dbReference type="SAM" id="MobiDB-lite"/>
    </source>
</evidence>
<dbReference type="Proteomes" id="UP000572907">
    <property type="component" value="Unassembled WGS sequence"/>
</dbReference>
<reference evidence="3 4" key="1">
    <citation type="submission" date="2020-08" db="EMBL/GenBank/DDBJ databases">
        <title>Genomic Encyclopedia of Type Strains, Phase III (KMG-III): the genomes of soil and plant-associated and newly described type strains.</title>
        <authorList>
            <person name="Whitman W."/>
        </authorList>
    </citation>
    <scope>NUCLEOTIDE SEQUENCE [LARGE SCALE GENOMIC DNA]</scope>
    <source>
        <strain evidence="3 4">CECT 3237</strain>
    </source>
</reference>